<dbReference type="RefSeq" id="WP_311556791.1">
    <property type="nucleotide sequence ID" value="NZ_JAVREJ010000009.1"/>
</dbReference>
<evidence type="ECO:0000313" key="3">
    <source>
        <dbReference type="Proteomes" id="UP001183202"/>
    </source>
</evidence>
<proteinExistence type="predicted"/>
<dbReference type="EMBL" id="JAVREJ010000009">
    <property type="protein sequence ID" value="MDT0350762.1"/>
    <property type="molecule type" value="Genomic_DNA"/>
</dbReference>
<keyword evidence="3" id="KW-1185">Reference proteome</keyword>
<name>A0ABU2N9Y4_9PSEU</name>
<dbReference type="Proteomes" id="UP001183202">
    <property type="component" value="Unassembled WGS sequence"/>
</dbReference>
<comment type="caution">
    <text evidence="2">The sequence shown here is derived from an EMBL/GenBank/DDBJ whole genome shotgun (WGS) entry which is preliminary data.</text>
</comment>
<gene>
    <name evidence="2" type="ORF">RM445_14615</name>
</gene>
<feature type="region of interest" description="Disordered" evidence="1">
    <location>
        <begin position="1"/>
        <end position="27"/>
    </location>
</feature>
<protein>
    <recommendedName>
        <fullName evidence="4">DUF732 domain-containing protein</fullName>
    </recommendedName>
</protein>
<evidence type="ECO:0000256" key="1">
    <source>
        <dbReference type="SAM" id="MobiDB-lite"/>
    </source>
</evidence>
<reference evidence="3" key="1">
    <citation type="submission" date="2023-07" db="EMBL/GenBank/DDBJ databases">
        <title>30 novel species of actinomycetes from the DSMZ collection.</title>
        <authorList>
            <person name="Nouioui I."/>
        </authorList>
    </citation>
    <scope>NUCLEOTIDE SEQUENCE [LARGE SCALE GENOMIC DNA]</scope>
    <source>
        <strain evidence="3">DSM 45834</strain>
    </source>
</reference>
<accession>A0ABU2N9Y4</accession>
<evidence type="ECO:0008006" key="4">
    <source>
        <dbReference type="Google" id="ProtNLM"/>
    </source>
</evidence>
<organism evidence="2 3">
    <name type="scientific">Pseudonocardia charpentierae</name>
    <dbReference type="NCBI Taxonomy" id="3075545"/>
    <lineage>
        <taxon>Bacteria</taxon>
        <taxon>Bacillati</taxon>
        <taxon>Actinomycetota</taxon>
        <taxon>Actinomycetes</taxon>
        <taxon>Pseudonocardiales</taxon>
        <taxon>Pseudonocardiaceae</taxon>
        <taxon>Pseudonocardia</taxon>
    </lineage>
</organism>
<evidence type="ECO:0000313" key="2">
    <source>
        <dbReference type="EMBL" id="MDT0350762.1"/>
    </source>
</evidence>
<sequence>MAPGGAMGGYTRSDRAGQGRHRAKAPLGPRLRRATVVLVASMGAMLGLSAAGVAEPPAAAVDQRFLVDVRERGHVVAVGTDEELLVSAARKLCKRRDTQTYEKRRTATLNSDELEAVQRSFGGDSQAFIKLATRSYC</sequence>